<protein>
    <recommendedName>
        <fullName evidence="1">Reverse transcriptase/retrotransposon-derived protein RNase H-like domain-containing protein</fullName>
    </recommendedName>
</protein>
<evidence type="ECO:0000313" key="3">
    <source>
        <dbReference type="Proteomes" id="UP001159363"/>
    </source>
</evidence>
<dbReference type="InterPro" id="IPR043128">
    <property type="entry name" value="Rev_trsase/Diguanyl_cyclase"/>
</dbReference>
<sequence>MVNYLRKFVPKLAEKTQALRVLLQQNMEWVWGVEQREAAKQLQNEIAARPTLAFYSRTAPTWIAADASSYGLGSVLELCQKGVWKPVAYRP</sequence>
<feature type="domain" description="Reverse transcriptase/retrotransposon-derived protein RNase H-like" evidence="1">
    <location>
        <begin position="31"/>
        <end position="89"/>
    </location>
</feature>
<dbReference type="InterPro" id="IPR043502">
    <property type="entry name" value="DNA/RNA_pol_sf"/>
</dbReference>
<gene>
    <name evidence="2" type="ORF">PR048_000714</name>
</gene>
<dbReference type="Gene3D" id="3.30.70.270">
    <property type="match status" value="1"/>
</dbReference>
<name>A0ABQ9IFE0_9NEOP</name>
<dbReference type="EMBL" id="JARBHB010000001">
    <property type="protein sequence ID" value="KAJ8895382.1"/>
    <property type="molecule type" value="Genomic_DNA"/>
</dbReference>
<evidence type="ECO:0000313" key="2">
    <source>
        <dbReference type="EMBL" id="KAJ8895382.1"/>
    </source>
</evidence>
<dbReference type="Proteomes" id="UP001159363">
    <property type="component" value="Chromosome 1"/>
</dbReference>
<keyword evidence="3" id="KW-1185">Reference proteome</keyword>
<dbReference type="InterPro" id="IPR050951">
    <property type="entry name" value="Retrovirus_Pol_polyprotein"/>
</dbReference>
<dbReference type="PANTHER" id="PTHR37984">
    <property type="entry name" value="PROTEIN CBG26694"/>
    <property type="match status" value="1"/>
</dbReference>
<reference evidence="2 3" key="1">
    <citation type="submission" date="2023-02" db="EMBL/GenBank/DDBJ databases">
        <title>LHISI_Scaffold_Assembly.</title>
        <authorList>
            <person name="Stuart O.P."/>
            <person name="Cleave R."/>
            <person name="Magrath M.J.L."/>
            <person name="Mikheyev A.S."/>
        </authorList>
    </citation>
    <scope>NUCLEOTIDE SEQUENCE [LARGE SCALE GENOMIC DNA]</scope>
    <source>
        <strain evidence="2">Daus_M_001</strain>
        <tissue evidence="2">Leg muscle</tissue>
    </source>
</reference>
<dbReference type="InterPro" id="IPR041577">
    <property type="entry name" value="RT_RNaseH_2"/>
</dbReference>
<comment type="caution">
    <text evidence="2">The sequence shown here is derived from an EMBL/GenBank/DDBJ whole genome shotgun (WGS) entry which is preliminary data.</text>
</comment>
<dbReference type="PANTHER" id="PTHR37984:SF11">
    <property type="entry name" value="INTEGRASE CATALYTIC DOMAIN-CONTAINING PROTEIN"/>
    <property type="match status" value="1"/>
</dbReference>
<proteinExistence type="predicted"/>
<accession>A0ABQ9IFE0</accession>
<dbReference type="SUPFAM" id="SSF56672">
    <property type="entry name" value="DNA/RNA polymerases"/>
    <property type="match status" value="1"/>
</dbReference>
<organism evidence="2 3">
    <name type="scientific">Dryococelus australis</name>
    <dbReference type="NCBI Taxonomy" id="614101"/>
    <lineage>
        <taxon>Eukaryota</taxon>
        <taxon>Metazoa</taxon>
        <taxon>Ecdysozoa</taxon>
        <taxon>Arthropoda</taxon>
        <taxon>Hexapoda</taxon>
        <taxon>Insecta</taxon>
        <taxon>Pterygota</taxon>
        <taxon>Neoptera</taxon>
        <taxon>Polyneoptera</taxon>
        <taxon>Phasmatodea</taxon>
        <taxon>Verophasmatodea</taxon>
        <taxon>Anareolatae</taxon>
        <taxon>Phasmatidae</taxon>
        <taxon>Eurycanthinae</taxon>
        <taxon>Dryococelus</taxon>
    </lineage>
</organism>
<dbReference type="Pfam" id="PF17919">
    <property type="entry name" value="RT_RNaseH_2"/>
    <property type="match status" value="1"/>
</dbReference>
<evidence type="ECO:0000259" key="1">
    <source>
        <dbReference type="Pfam" id="PF17919"/>
    </source>
</evidence>